<gene>
    <name evidence="1" type="ORF">BU23DRAFT_553599</name>
</gene>
<sequence>MCMRFCCTKESPFTFEVSPPDAMKLWHQAAKFEKPWWGSYITRRPVKIYKRTPRAKVNTRGLFRQD</sequence>
<dbReference type="AlphaFoldDB" id="A0A6A5VE37"/>
<protein>
    <submittedName>
        <fullName evidence="1">Uncharacterized protein</fullName>
    </submittedName>
</protein>
<accession>A0A6A5VE37</accession>
<evidence type="ECO:0000313" key="2">
    <source>
        <dbReference type="Proteomes" id="UP000800036"/>
    </source>
</evidence>
<evidence type="ECO:0000313" key="1">
    <source>
        <dbReference type="EMBL" id="KAF1974222.1"/>
    </source>
</evidence>
<dbReference type="EMBL" id="ML976676">
    <property type="protein sequence ID" value="KAF1974222.1"/>
    <property type="molecule type" value="Genomic_DNA"/>
</dbReference>
<keyword evidence="2" id="KW-1185">Reference proteome</keyword>
<dbReference type="Proteomes" id="UP000800036">
    <property type="component" value="Unassembled WGS sequence"/>
</dbReference>
<reference evidence="1" key="1">
    <citation type="journal article" date="2020" name="Stud. Mycol.">
        <title>101 Dothideomycetes genomes: a test case for predicting lifestyles and emergence of pathogens.</title>
        <authorList>
            <person name="Haridas S."/>
            <person name="Albert R."/>
            <person name="Binder M."/>
            <person name="Bloem J."/>
            <person name="Labutti K."/>
            <person name="Salamov A."/>
            <person name="Andreopoulos B."/>
            <person name="Baker S."/>
            <person name="Barry K."/>
            <person name="Bills G."/>
            <person name="Bluhm B."/>
            <person name="Cannon C."/>
            <person name="Castanera R."/>
            <person name="Culley D."/>
            <person name="Daum C."/>
            <person name="Ezra D."/>
            <person name="Gonzalez J."/>
            <person name="Henrissat B."/>
            <person name="Kuo A."/>
            <person name="Liang C."/>
            <person name="Lipzen A."/>
            <person name="Lutzoni F."/>
            <person name="Magnuson J."/>
            <person name="Mondo S."/>
            <person name="Nolan M."/>
            <person name="Ohm R."/>
            <person name="Pangilinan J."/>
            <person name="Park H.-J."/>
            <person name="Ramirez L."/>
            <person name="Alfaro M."/>
            <person name="Sun H."/>
            <person name="Tritt A."/>
            <person name="Yoshinaga Y."/>
            <person name="Zwiers L.-H."/>
            <person name="Turgeon B."/>
            <person name="Goodwin S."/>
            <person name="Spatafora J."/>
            <person name="Crous P."/>
            <person name="Grigoriev I."/>
        </authorList>
    </citation>
    <scope>NUCLEOTIDE SEQUENCE</scope>
    <source>
        <strain evidence="1">CBS 107.79</strain>
    </source>
</reference>
<name>A0A6A5VE37_9PLEO</name>
<organism evidence="1 2">
    <name type="scientific">Bimuria novae-zelandiae CBS 107.79</name>
    <dbReference type="NCBI Taxonomy" id="1447943"/>
    <lineage>
        <taxon>Eukaryota</taxon>
        <taxon>Fungi</taxon>
        <taxon>Dikarya</taxon>
        <taxon>Ascomycota</taxon>
        <taxon>Pezizomycotina</taxon>
        <taxon>Dothideomycetes</taxon>
        <taxon>Pleosporomycetidae</taxon>
        <taxon>Pleosporales</taxon>
        <taxon>Massarineae</taxon>
        <taxon>Didymosphaeriaceae</taxon>
        <taxon>Bimuria</taxon>
    </lineage>
</organism>
<proteinExistence type="predicted"/>